<dbReference type="PANTHER" id="PTHR43479">
    <property type="entry name" value="ACREF/ENVCD OPERON REPRESSOR-RELATED"/>
    <property type="match status" value="1"/>
</dbReference>
<dbReference type="PANTHER" id="PTHR43479:SF11">
    <property type="entry name" value="ACREF_ENVCD OPERON REPRESSOR-RELATED"/>
    <property type="match status" value="1"/>
</dbReference>
<reference evidence="5" key="1">
    <citation type="journal article" date="2019" name="Int. J. Syst. Evol. Microbiol.">
        <title>The Global Catalogue of Microorganisms (GCM) 10K type strain sequencing project: providing services to taxonomists for standard genome sequencing and annotation.</title>
        <authorList>
            <consortium name="The Broad Institute Genomics Platform"/>
            <consortium name="The Broad Institute Genome Sequencing Center for Infectious Disease"/>
            <person name="Wu L."/>
            <person name="Ma J."/>
        </authorList>
    </citation>
    <scope>NUCLEOTIDE SEQUENCE [LARGE SCALE GENOMIC DNA]</scope>
    <source>
        <strain evidence="5">TISTR 2466</strain>
    </source>
</reference>
<organism evidence="4 5">
    <name type="scientific">Sporolactobacillus shoreicorticis</name>
    <dbReference type="NCBI Taxonomy" id="1923877"/>
    <lineage>
        <taxon>Bacteria</taxon>
        <taxon>Bacillati</taxon>
        <taxon>Bacillota</taxon>
        <taxon>Bacilli</taxon>
        <taxon>Bacillales</taxon>
        <taxon>Sporolactobacillaceae</taxon>
        <taxon>Sporolactobacillus</taxon>
    </lineage>
</organism>
<dbReference type="InterPro" id="IPR049149">
    <property type="entry name" value="TetR/AcrR_C"/>
</dbReference>
<evidence type="ECO:0000313" key="5">
    <source>
        <dbReference type="Proteomes" id="UP001597399"/>
    </source>
</evidence>
<accession>A0ABW5S5R2</accession>
<dbReference type="Pfam" id="PF00440">
    <property type="entry name" value="TetR_N"/>
    <property type="match status" value="1"/>
</dbReference>
<feature type="domain" description="HTH tetR-type" evidence="3">
    <location>
        <begin position="8"/>
        <end position="68"/>
    </location>
</feature>
<evidence type="ECO:0000313" key="4">
    <source>
        <dbReference type="EMBL" id="MFD2693860.1"/>
    </source>
</evidence>
<dbReference type="InterPro" id="IPR009057">
    <property type="entry name" value="Homeodomain-like_sf"/>
</dbReference>
<protein>
    <submittedName>
        <fullName evidence="4">TetR/AcrR family transcriptional regulator</fullName>
    </submittedName>
</protein>
<name>A0ABW5S5R2_9BACL</name>
<proteinExistence type="predicted"/>
<evidence type="ECO:0000256" key="1">
    <source>
        <dbReference type="ARBA" id="ARBA00023125"/>
    </source>
</evidence>
<comment type="caution">
    <text evidence="4">The sequence shown here is derived from an EMBL/GenBank/DDBJ whole genome shotgun (WGS) entry which is preliminary data.</text>
</comment>
<dbReference type="PROSITE" id="PS50977">
    <property type="entry name" value="HTH_TETR_2"/>
    <property type="match status" value="1"/>
</dbReference>
<gene>
    <name evidence="4" type="ORF">ACFSUE_09520</name>
</gene>
<sequence length="208" mass="24096">MRTKVHFEGRRKELLLKIWDLFIKNGYENTTLSVILQRLSLSKGVFYHYFSSKEECADSAIELMVNQCIAELLKEDLHDAEADRKLVHMILGTIHFFHGSRKQEELIDAPENMIFHHKLMVALTKQMAPVYAETIDQGISEGRFHLPRPLETAEMLLTLANFYLDIHLFKWDPKTMPAKVQAFEENMELLLGAQKGMFSFLHSISGEE</sequence>
<dbReference type="Gene3D" id="1.10.357.10">
    <property type="entry name" value="Tetracycline Repressor, domain 2"/>
    <property type="match status" value="1"/>
</dbReference>
<dbReference type="Pfam" id="PF21303">
    <property type="entry name" value="TetR_C_39"/>
    <property type="match status" value="1"/>
</dbReference>
<evidence type="ECO:0000256" key="2">
    <source>
        <dbReference type="PROSITE-ProRule" id="PRU00335"/>
    </source>
</evidence>
<dbReference type="EMBL" id="JBHUMQ010000023">
    <property type="protein sequence ID" value="MFD2693860.1"/>
    <property type="molecule type" value="Genomic_DNA"/>
</dbReference>
<evidence type="ECO:0000259" key="3">
    <source>
        <dbReference type="PROSITE" id="PS50977"/>
    </source>
</evidence>
<feature type="DNA-binding region" description="H-T-H motif" evidence="2">
    <location>
        <begin position="31"/>
        <end position="50"/>
    </location>
</feature>
<keyword evidence="1 2" id="KW-0238">DNA-binding</keyword>
<dbReference type="Proteomes" id="UP001597399">
    <property type="component" value="Unassembled WGS sequence"/>
</dbReference>
<dbReference type="InterPro" id="IPR050624">
    <property type="entry name" value="HTH-type_Tx_Regulator"/>
</dbReference>
<keyword evidence="5" id="KW-1185">Reference proteome</keyword>
<dbReference type="RefSeq" id="WP_253061278.1">
    <property type="nucleotide sequence ID" value="NZ_JAMXWM010000008.1"/>
</dbReference>
<dbReference type="SUPFAM" id="SSF46689">
    <property type="entry name" value="Homeodomain-like"/>
    <property type="match status" value="1"/>
</dbReference>
<dbReference type="InterPro" id="IPR001647">
    <property type="entry name" value="HTH_TetR"/>
</dbReference>